<gene>
    <name evidence="3" type="ORF">HCN44_005010</name>
</gene>
<keyword evidence="4" id="KW-1185">Reference proteome</keyword>
<dbReference type="CDD" id="cd00096">
    <property type="entry name" value="Ig"/>
    <property type="match status" value="1"/>
</dbReference>
<dbReference type="AlphaFoldDB" id="A0A834XTU5"/>
<dbReference type="InterPro" id="IPR003598">
    <property type="entry name" value="Ig_sub2"/>
</dbReference>
<keyword evidence="1" id="KW-0677">Repeat</keyword>
<dbReference type="InterPro" id="IPR036179">
    <property type="entry name" value="Ig-like_dom_sf"/>
</dbReference>
<evidence type="ECO:0000313" key="4">
    <source>
        <dbReference type="Proteomes" id="UP000639338"/>
    </source>
</evidence>
<protein>
    <recommendedName>
        <fullName evidence="2">Ig-like domain-containing protein</fullName>
    </recommendedName>
</protein>
<proteinExistence type="predicted"/>
<accession>A0A834XTU5</accession>
<dbReference type="SMART" id="SM00409">
    <property type="entry name" value="IG"/>
    <property type="match status" value="2"/>
</dbReference>
<dbReference type="InterPro" id="IPR050964">
    <property type="entry name" value="Striated_Muscle_Regulatory"/>
</dbReference>
<evidence type="ECO:0000313" key="3">
    <source>
        <dbReference type="EMBL" id="KAF7992666.1"/>
    </source>
</evidence>
<organism evidence="3 4">
    <name type="scientific">Aphidius gifuensis</name>
    <name type="common">Parasitoid wasp</name>
    <dbReference type="NCBI Taxonomy" id="684658"/>
    <lineage>
        <taxon>Eukaryota</taxon>
        <taxon>Metazoa</taxon>
        <taxon>Ecdysozoa</taxon>
        <taxon>Arthropoda</taxon>
        <taxon>Hexapoda</taxon>
        <taxon>Insecta</taxon>
        <taxon>Pterygota</taxon>
        <taxon>Neoptera</taxon>
        <taxon>Endopterygota</taxon>
        <taxon>Hymenoptera</taxon>
        <taxon>Apocrita</taxon>
        <taxon>Ichneumonoidea</taxon>
        <taxon>Braconidae</taxon>
        <taxon>Aphidiinae</taxon>
        <taxon>Aphidius</taxon>
    </lineage>
</organism>
<dbReference type="OrthoDB" id="6138780at2759"/>
<dbReference type="InterPro" id="IPR003599">
    <property type="entry name" value="Ig_sub"/>
</dbReference>
<feature type="domain" description="Ig-like" evidence="2">
    <location>
        <begin position="69"/>
        <end position="169"/>
    </location>
</feature>
<comment type="caution">
    <text evidence="3">The sequence shown here is derived from an EMBL/GenBank/DDBJ whole genome shotgun (WGS) entry which is preliminary data.</text>
</comment>
<name>A0A834XTU5_APHGI</name>
<dbReference type="PANTHER" id="PTHR13817">
    <property type="entry name" value="TITIN"/>
    <property type="match status" value="1"/>
</dbReference>
<reference evidence="3 4" key="1">
    <citation type="submission" date="2020-08" db="EMBL/GenBank/DDBJ databases">
        <title>Aphidius gifuensis genome sequencing and assembly.</title>
        <authorList>
            <person name="Du Z."/>
        </authorList>
    </citation>
    <scope>NUCLEOTIDE SEQUENCE [LARGE SCALE GENOMIC DNA]</scope>
    <source>
        <strain evidence="3">YNYX2018</strain>
        <tissue evidence="3">Adults</tissue>
    </source>
</reference>
<dbReference type="InterPro" id="IPR007110">
    <property type="entry name" value="Ig-like_dom"/>
</dbReference>
<dbReference type="EMBL" id="JACMRX010000003">
    <property type="protein sequence ID" value="KAF7992666.1"/>
    <property type="molecule type" value="Genomic_DNA"/>
</dbReference>
<dbReference type="PROSITE" id="PS50835">
    <property type="entry name" value="IG_LIKE"/>
    <property type="match status" value="1"/>
</dbReference>
<dbReference type="PANTHER" id="PTHR13817:SF166">
    <property type="entry name" value="NEURONAL IGCAM-RELATED"/>
    <property type="match status" value="1"/>
</dbReference>
<evidence type="ECO:0000259" key="2">
    <source>
        <dbReference type="PROSITE" id="PS50835"/>
    </source>
</evidence>
<sequence length="311" mass="35729">MIAKKKLKLNTYSSNDNKFQLYNGSLKIINLSSGDKGHYTCEAKNAFGSKRIVYDLSVDMPYIDESLDPSLLSITPAEKPIIERNMFDDVTLKCNATGKTTPTVAWYYNNKRIGMTIIDGQQWEFSDKNKFLLLNGDLRIIDLSLDDGGHYRCEAINKYGLKSIWYSLTVKPIESKYQWISSDERRANFANRKLIKVNSGLSNDSYYISRVKDNIAYNRAAFVPRSTGIASYNDLFFGKRQTTNYELLESYGNYEWKRVINQTVPYGAVVVDNLHSLIGRKNNYSMTKIRTYGIRHDEIDDLDDLEILIVT</sequence>
<dbReference type="SMART" id="SM00408">
    <property type="entry name" value="IGc2"/>
    <property type="match status" value="1"/>
</dbReference>
<evidence type="ECO:0000256" key="1">
    <source>
        <dbReference type="ARBA" id="ARBA00022737"/>
    </source>
</evidence>
<dbReference type="Proteomes" id="UP000639338">
    <property type="component" value="Unassembled WGS sequence"/>
</dbReference>
<dbReference type="InterPro" id="IPR013783">
    <property type="entry name" value="Ig-like_fold"/>
</dbReference>
<dbReference type="Gene3D" id="2.60.40.10">
    <property type="entry name" value="Immunoglobulins"/>
    <property type="match status" value="2"/>
</dbReference>
<dbReference type="SUPFAM" id="SSF48726">
    <property type="entry name" value="Immunoglobulin"/>
    <property type="match status" value="2"/>
</dbReference>
<dbReference type="Pfam" id="PF13927">
    <property type="entry name" value="Ig_3"/>
    <property type="match status" value="1"/>
</dbReference>